<comment type="pathway">
    <text evidence="3 9">Carbohydrate degradation; glycolysis; pyruvate from D-glyceraldehyde 3-phosphate: step 3/5.</text>
</comment>
<comment type="function">
    <text evidence="2 9">Catalyzes the interconversion of 2-phosphoglycerate and 3-phosphoglycerate.</text>
</comment>
<dbReference type="STRING" id="1798705.A2563_05080"/>
<keyword evidence="8 9" id="KW-0413">Isomerase</keyword>
<feature type="binding site" evidence="9 13">
    <location>
        <position position="402"/>
    </location>
    <ligand>
        <name>Mn(2+)</name>
        <dbReference type="ChEBI" id="CHEBI:29035"/>
        <label>1</label>
    </ligand>
</feature>
<comment type="subunit">
    <text evidence="9">Monomer.</text>
</comment>
<dbReference type="GO" id="GO:0006096">
    <property type="term" value="P:glycolytic process"/>
    <property type="evidence" value="ECO:0007669"/>
    <property type="project" value="UniProtKB-UniRule"/>
</dbReference>
<dbReference type="UniPathway" id="UPA00109">
    <property type="reaction ID" value="UER00186"/>
</dbReference>
<dbReference type="Gene3D" id="3.40.720.10">
    <property type="entry name" value="Alkaline Phosphatase, subunit A"/>
    <property type="match status" value="1"/>
</dbReference>
<evidence type="ECO:0000256" key="9">
    <source>
        <dbReference type="HAMAP-Rule" id="MF_01038"/>
    </source>
</evidence>
<feature type="domain" description="Metalloenzyme" evidence="14">
    <location>
        <begin position="4"/>
        <end position="514"/>
    </location>
</feature>
<feature type="active site" description="Phosphoserine intermediate" evidence="9 11">
    <location>
        <position position="62"/>
    </location>
</feature>
<gene>
    <name evidence="9" type="primary">gpmI</name>
    <name evidence="16" type="ORF">A2563_05080</name>
</gene>
<dbReference type="AlphaFoldDB" id="A0A1F6P886"/>
<evidence type="ECO:0000256" key="5">
    <source>
        <dbReference type="ARBA" id="ARBA00022723"/>
    </source>
</evidence>
<evidence type="ECO:0000256" key="4">
    <source>
        <dbReference type="ARBA" id="ARBA00008819"/>
    </source>
</evidence>
<dbReference type="GO" id="GO:0005829">
    <property type="term" value="C:cytosol"/>
    <property type="evidence" value="ECO:0007669"/>
    <property type="project" value="TreeGrafter"/>
</dbReference>
<dbReference type="InterPro" id="IPR005995">
    <property type="entry name" value="Pgm_bpd_ind"/>
</dbReference>
<evidence type="ECO:0000256" key="6">
    <source>
        <dbReference type="ARBA" id="ARBA00023152"/>
    </source>
</evidence>
<dbReference type="InterPro" id="IPR006124">
    <property type="entry name" value="Metalloenzyme"/>
</dbReference>
<dbReference type="EC" id="5.4.2.12" evidence="9 10"/>
<feature type="domain" description="BPG-independent PGAM N-terminal" evidence="15">
    <location>
        <begin position="82"/>
        <end position="298"/>
    </location>
</feature>
<feature type="binding site" evidence="9 12">
    <location>
        <position position="192"/>
    </location>
    <ligand>
        <name>substrate</name>
    </ligand>
</feature>
<evidence type="ECO:0000313" key="17">
    <source>
        <dbReference type="Proteomes" id="UP000176634"/>
    </source>
</evidence>
<feature type="binding site" evidence="9 12">
    <location>
        <begin position="262"/>
        <end position="265"/>
    </location>
    <ligand>
        <name>substrate</name>
    </ligand>
</feature>
<feature type="binding site" evidence="9 13">
    <location>
        <position position="406"/>
    </location>
    <ligand>
        <name>Mn(2+)</name>
        <dbReference type="ChEBI" id="CHEBI:29035"/>
        <label>1</label>
    </ligand>
</feature>
<reference evidence="16 17" key="1">
    <citation type="journal article" date="2016" name="Nat. Commun.">
        <title>Thousands of microbial genomes shed light on interconnected biogeochemical processes in an aquifer system.</title>
        <authorList>
            <person name="Anantharaman K."/>
            <person name="Brown C.T."/>
            <person name="Hug L.A."/>
            <person name="Sharon I."/>
            <person name="Castelle C.J."/>
            <person name="Probst A.J."/>
            <person name="Thomas B.C."/>
            <person name="Singh A."/>
            <person name="Wilkins M.J."/>
            <person name="Karaoz U."/>
            <person name="Brodie E.L."/>
            <person name="Williams K.H."/>
            <person name="Hubbard S.S."/>
            <person name="Banfield J.F."/>
        </authorList>
    </citation>
    <scope>NUCLEOTIDE SEQUENCE [LARGE SCALE GENOMIC DNA]</scope>
</reference>
<evidence type="ECO:0000259" key="14">
    <source>
        <dbReference type="Pfam" id="PF01676"/>
    </source>
</evidence>
<dbReference type="PANTHER" id="PTHR31637:SF0">
    <property type="entry name" value="2,3-BISPHOSPHOGLYCERATE-INDEPENDENT PHOSPHOGLYCERATE MUTASE"/>
    <property type="match status" value="1"/>
</dbReference>
<proteinExistence type="inferred from homology"/>
<dbReference type="Pfam" id="PF01676">
    <property type="entry name" value="Metalloenzyme"/>
    <property type="match status" value="1"/>
</dbReference>
<feature type="binding site" evidence="9 13">
    <location>
        <position position="444"/>
    </location>
    <ligand>
        <name>Mn(2+)</name>
        <dbReference type="ChEBI" id="CHEBI:29035"/>
        <label>2</label>
    </ligand>
</feature>
<dbReference type="HAMAP" id="MF_01038">
    <property type="entry name" value="GpmI"/>
    <property type="match status" value="1"/>
</dbReference>
<dbReference type="SUPFAM" id="SSF53649">
    <property type="entry name" value="Alkaline phosphatase-like"/>
    <property type="match status" value="1"/>
</dbReference>
<feature type="binding site" evidence="9 12">
    <location>
        <begin position="154"/>
        <end position="155"/>
    </location>
    <ligand>
        <name>substrate</name>
    </ligand>
</feature>
<dbReference type="GO" id="GO:0006007">
    <property type="term" value="P:glucose catabolic process"/>
    <property type="evidence" value="ECO:0007669"/>
    <property type="project" value="InterPro"/>
</dbReference>
<feature type="binding site" evidence="9 13">
    <location>
        <position position="12"/>
    </location>
    <ligand>
        <name>Mn(2+)</name>
        <dbReference type="ChEBI" id="CHEBI:29035"/>
        <label>2</label>
    </ligand>
</feature>
<evidence type="ECO:0000256" key="13">
    <source>
        <dbReference type="PIRSR" id="PIRSR001492-3"/>
    </source>
</evidence>
<evidence type="ECO:0000256" key="8">
    <source>
        <dbReference type="ARBA" id="ARBA00023235"/>
    </source>
</evidence>
<evidence type="ECO:0000259" key="15">
    <source>
        <dbReference type="Pfam" id="PF06415"/>
    </source>
</evidence>
<dbReference type="GO" id="GO:0030145">
    <property type="term" value="F:manganese ion binding"/>
    <property type="evidence" value="ECO:0007669"/>
    <property type="project" value="UniProtKB-UniRule"/>
</dbReference>
<keyword evidence="6 9" id="KW-0324">Glycolysis</keyword>
<dbReference type="Gene3D" id="3.40.1450.10">
    <property type="entry name" value="BPG-independent phosphoglycerate mutase, domain B"/>
    <property type="match status" value="1"/>
</dbReference>
<dbReference type="SUPFAM" id="SSF64158">
    <property type="entry name" value="2,3-Bisphosphoglycerate-independent phosphoglycerate mutase, substrate-binding domain"/>
    <property type="match status" value="1"/>
</dbReference>
<dbReference type="CDD" id="cd16010">
    <property type="entry name" value="iPGM"/>
    <property type="match status" value="1"/>
</dbReference>
<dbReference type="FunFam" id="3.40.1450.10:FF:000002">
    <property type="entry name" value="2,3-bisphosphoglycerate-independent phosphoglycerate mutase"/>
    <property type="match status" value="1"/>
</dbReference>
<evidence type="ECO:0000256" key="3">
    <source>
        <dbReference type="ARBA" id="ARBA00004798"/>
    </source>
</evidence>
<evidence type="ECO:0000256" key="10">
    <source>
        <dbReference type="NCBIfam" id="TIGR01307"/>
    </source>
</evidence>
<dbReference type="InterPro" id="IPR017850">
    <property type="entry name" value="Alkaline_phosphatase_core_sf"/>
</dbReference>
<sequence length="525" mass="57756">MSYKPVVLVIMDGWGVAPNVDGNAITKANTPNLTKFLKNYPTMTIHASGNEVGLMFGEMGNSEVGHLNIGAGRVYYQSCPRINKSIEEGEFFENPAFLSALDKVKEKNSKLHLIGLVSSGNVHSSNQHLYALLELCKKKKLTKNVFIHAILDGRDALYNSGHEFVQELQEKISEIKVGKIATISGRYFAMDRDNRWDRCEKAYRAMAEGVADRFSEDPLQAIEEAYAQKNYDEEFIPTVLTSRGKPLTTIDKDDAIIFFNFRPDRARQLAEAFALPSFNKFTKEYFRELTVVTMTEYERDLPVAVAFAPTVVHNSLAEVISKAGLKQMHVAETEKYAHVTFFLNGTVEEVFPGEERLLIPSARVASYDQKPEMSALEITKELGKIIDSGKFDFIVVNIANADMVGHTGNLAAGIEACEVNDKCLGEIVSHTLAQNGVVVITADHGNAEEMTNLQTSEIDKEHSTNPVPLIIIGKDFLGQAGAAGDPPEGDLSLMQPVGVLADVAPTVLKLLGIDQPEEMTGQALI</sequence>
<name>A0A1F6P886_9BACT</name>
<protein>
    <recommendedName>
        <fullName evidence="9 10">2,3-bisphosphoglycerate-independent phosphoglycerate mutase</fullName>
        <shortName evidence="9">BPG-independent PGAM</shortName>
        <shortName evidence="9">Phosphoglyceromutase</shortName>
        <shortName evidence="9">iPGM</shortName>
        <ecNumber evidence="9 10">5.4.2.12</ecNumber>
    </recommendedName>
</protein>
<evidence type="ECO:0000313" key="16">
    <source>
        <dbReference type="EMBL" id="OGH92328.1"/>
    </source>
</evidence>
<dbReference type="GO" id="GO:0004619">
    <property type="term" value="F:phosphoglycerate mutase activity"/>
    <property type="evidence" value="ECO:0007669"/>
    <property type="project" value="UniProtKB-UniRule"/>
</dbReference>
<evidence type="ECO:0000256" key="1">
    <source>
        <dbReference type="ARBA" id="ARBA00000370"/>
    </source>
</evidence>
<dbReference type="InterPro" id="IPR036646">
    <property type="entry name" value="PGAM_B_sf"/>
</dbReference>
<dbReference type="NCBIfam" id="TIGR01307">
    <property type="entry name" value="pgm_bpd_ind"/>
    <property type="match status" value="1"/>
</dbReference>
<dbReference type="PANTHER" id="PTHR31637">
    <property type="entry name" value="2,3-BISPHOSPHOGLYCERATE-INDEPENDENT PHOSPHOGLYCERATE MUTASE"/>
    <property type="match status" value="1"/>
</dbReference>
<feature type="binding site" evidence="9 12">
    <location>
        <position position="186"/>
    </location>
    <ligand>
        <name>substrate</name>
    </ligand>
</feature>
<feature type="binding site" evidence="9 13">
    <location>
        <position position="62"/>
    </location>
    <ligand>
        <name>Mn(2+)</name>
        <dbReference type="ChEBI" id="CHEBI:29035"/>
        <label>2</label>
    </ligand>
</feature>
<organism evidence="16 17">
    <name type="scientific">Candidatus Magasanikbacteria bacterium RIFOXYD1_FULL_40_23</name>
    <dbReference type="NCBI Taxonomy" id="1798705"/>
    <lineage>
        <taxon>Bacteria</taxon>
        <taxon>Candidatus Magasanikiibacteriota</taxon>
    </lineage>
</organism>
<accession>A0A1F6P886</accession>
<dbReference type="PIRSF" id="PIRSF001492">
    <property type="entry name" value="IPGAM"/>
    <property type="match status" value="1"/>
</dbReference>
<comment type="catalytic activity">
    <reaction evidence="1 9">
        <text>(2R)-2-phosphoglycerate = (2R)-3-phosphoglycerate</text>
        <dbReference type="Rhea" id="RHEA:15901"/>
        <dbReference type="ChEBI" id="CHEBI:58272"/>
        <dbReference type="ChEBI" id="CHEBI:58289"/>
        <dbReference type="EC" id="5.4.2.12"/>
    </reaction>
</comment>
<evidence type="ECO:0000256" key="2">
    <source>
        <dbReference type="ARBA" id="ARBA00002315"/>
    </source>
</evidence>
<feature type="binding site" evidence="9 12">
    <location>
        <position position="123"/>
    </location>
    <ligand>
        <name>substrate</name>
    </ligand>
</feature>
<feature type="binding site" evidence="9 12">
    <location>
        <position position="335"/>
    </location>
    <ligand>
        <name>substrate</name>
    </ligand>
</feature>
<keyword evidence="5 9" id="KW-0479">Metal-binding</keyword>
<evidence type="ECO:0000256" key="11">
    <source>
        <dbReference type="PIRSR" id="PIRSR001492-1"/>
    </source>
</evidence>
<dbReference type="Proteomes" id="UP000176634">
    <property type="component" value="Unassembled WGS sequence"/>
</dbReference>
<evidence type="ECO:0000256" key="7">
    <source>
        <dbReference type="ARBA" id="ARBA00023211"/>
    </source>
</evidence>
<feature type="binding site" evidence="9 13">
    <location>
        <position position="443"/>
    </location>
    <ligand>
        <name>Mn(2+)</name>
        <dbReference type="ChEBI" id="CHEBI:29035"/>
        <label>2</label>
    </ligand>
</feature>
<dbReference type="InterPro" id="IPR011258">
    <property type="entry name" value="BPG-indep_PGM_N"/>
</dbReference>
<comment type="caution">
    <text evidence="16">The sequence shown here is derived from an EMBL/GenBank/DDBJ whole genome shotgun (WGS) entry which is preliminary data.</text>
</comment>
<evidence type="ECO:0000256" key="12">
    <source>
        <dbReference type="PIRSR" id="PIRSR001492-2"/>
    </source>
</evidence>
<dbReference type="Pfam" id="PF06415">
    <property type="entry name" value="iPGM_N"/>
    <property type="match status" value="1"/>
</dbReference>
<feature type="binding site" evidence="9 13">
    <location>
        <position position="462"/>
    </location>
    <ligand>
        <name>Mn(2+)</name>
        <dbReference type="ChEBI" id="CHEBI:29035"/>
        <label>1</label>
    </ligand>
</feature>
<comment type="cofactor">
    <cofactor evidence="9">
        <name>Mn(2+)</name>
        <dbReference type="ChEBI" id="CHEBI:29035"/>
    </cofactor>
    <text evidence="9">Binds 2 manganese ions per subunit.</text>
</comment>
<dbReference type="EMBL" id="MFRA01000006">
    <property type="protein sequence ID" value="OGH92328.1"/>
    <property type="molecule type" value="Genomic_DNA"/>
</dbReference>
<keyword evidence="7 9" id="KW-0464">Manganese</keyword>
<comment type="similarity">
    <text evidence="4 9">Belongs to the BPG-independent phosphoglycerate mutase family.</text>
</comment>